<sequence>MKINRSVILAALFLLGANKANASGIPTVDAVAIAQQLLAYTQQLQDYQEMLSQTVLDQSQLLQLVNQYEQTLLEYQHMLKQMEGLTDKFSLEELESVLNNSIAIMSTSPSPIPNPDDAYWEIASNQVGAIYDRYTGLITSGANVNYAGTAANEGSNIDQQIMTRVNVATSQQEAVNSIGSFVNSQSGNILDLTNIANSLGSEDQLKTMQLMAQQNLSILSSLNSINASQGAQLQYSNQLANMANEKAAKQRQVNIQRMLDAQEAVSNYVENTDPLVDF</sequence>
<evidence type="ECO:0000313" key="3">
    <source>
        <dbReference type="Proteomes" id="UP000248090"/>
    </source>
</evidence>
<accession>A0ABX5M0S1</accession>
<dbReference type="Proteomes" id="UP000248090">
    <property type="component" value="Unassembled WGS sequence"/>
</dbReference>
<dbReference type="EMBL" id="LAPT01000025">
    <property type="protein sequence ID" value="PXF32087.1"/>
    <property type="molecule type" value="Genomic_DNA"/>
</dbReference>
<feature type="signal peptide" evidence="1">
    <location>
        <begin position="1"/>
        <end position="22"/>
    </location>
</feature>
<keyword evidence="1" id="KW-0732">Signal</keyword>
<name>A0ABX5M0S1_9GAMM</name>
<gene>
    <name evidence="2" type="ORF">WH50_06410</name>
</gene>
<evidence type="ECO:0000313" key="2">
    <source>
        <dbReference type="EMBL" id="PXF32087.1"/>
    </source>
</evidence>
<proteinExistence type="predicted"/>
<comment type="caution">
    <text evidence="2">The sequence shown here is derived from an EMBL/GenBank/DDBJ whole genome shotgun (WGS) entry which is preliminary data.</text>
</comment>
<organism evidence="2 3">
    <name type="scientific">Pokkaliibacter plantistimulans</name>
    <dbReference type="NCBI Taxonomy" id="1635171"/>
    <lineage>
        <taxon>Bacteria</taxon>
        <taxon>Pseudomonadati</taxon>
        <taxon>Pseudomonadota</taxon>
        <taxon>Gammaproteobacteria</taxon>
        <taxon>Oceanospirillales</taxon>
        <taxon>Balneatrichaceae</taxon>
        <taxon>Pokkaliibacter</taxon>
    </lineage>
</organism>
<reference evidence="2 3" key="1">
    <citation type="submission" date="2015-03" db="EMBL/GenBank/DDBJ databases">
        <authorList>
            <person name="Krishnan R."/>
            <person name="Midha S."/>
            <person name="Patil P.B."/>
            <person name="Rameshkumar N."/>
        </authorList>
    </citation>
    <scope>NUCLEOTIDE SEQUENCE [LARGE SCALE GENOMIC DNA]</scope>
    <source>
        <strain evidence="2 3">L1E11</strain>
    </source>
</reference>
<keyword evidence="3" id="KW-1185">Reference proteome</keyword>
<feature type="chain" id="PRO_5045147286" description="Conjugal transfer protein TrbJ" evidence="1">
    <location>
        <begin position="23"/>
        <end position="278"/>
    </location>
</feature>
<evidence type="ECO:0008006" key="4">
    <source>
        <dbReference type="Google" id="ProtNLM"/>
    </source>
</evidence>
<evidence type="ECO:0000256" key="1">
    <source>
        <dbReference type="SAM" id="SignalP"/>
    </source>
</evidence>
<dbReference type="RefSeq" id="WP_110186595.1">
    <property type="nucleotide sequence ID" value="NZ_LAPT01000025.1"/>
</dbReference>
<protein>
    <recommendedName>
        <fullName evidence="4">Conjugal transfer protein TrbJ</fullName>
    </recommendedName>
</protein>